<dbReference type="EMBL" id="CP002637">
    <property type="protein sequence ID" value="AEB99306.1"/>
    <property type="molecule type" value="Genomic_DNA"/>
</dbReference>
<dbReference type="Proteomes" id="UP000003505">
    <property type="component" value="Unassembled WGS sequence"/>
</dbReference>
<dbReference type="KEGG" id="ssg:Selsp_0333"/>
<name>C9LY10_SELS3</name>
<evidence type="ECO:0000313" key="10">
    <source>
        <dbReference type="Proteomes" id="UP000011124"/>
    </source>
</evidence>
<keyword evidence="10" id="KW-1185">Reference proteome</keyword>
<gene>
    <name evidence="7" type="ordered locus">Selsp_0333</name>
    <name evidence="8" type="ORF">SELSPUOL_02369</name>
</gene>
<dbReference type="STRING" id="546271.Selsp_0333"/>
<dbReference type="PANTHER" id="PTHR44835">
    <property type="entry name" value="UDP-N-ACETYLGLUCOSAMINE--PEPTIDE N-ACETYLGLUCOSAMINYLTRANSFERASE SPINDLY-RELATED"/>
    <property type="match status" value="1"/>
</dbReference>
<dbReference type="eggNOG" id="COG3914">
    <property type="taxonomic scope" value="Bacteria"/>
</dbReference>
<dbReference type="InterPro" id="IPR029489">
    <property type="entry name" value="OGT/SEC/SPY_C"/>
</dbReference>
<protein>
    <submittedName>
        <fullName evidence="7">Tetratricopeptide TPR_2 repeat protein</fullName>
    </submittedName>
</protein>
<reference evidence="7 10" key="2">
    <citation type="submission" date="2011-04" db="EMBL/GenBank/DDBJ databases">
        <title>The complete genome of Selenomonas sputigena DSM 20758.</title>
        <authorList>
            <consortium name="US DOE Joint Genome Institute (JGI-PGF)"/>
            <person name="Lucas S."/>
            <person name="Copeland A."/>
            <person name="Lapidus A."/>
            <person name="Bruce D."/>
            <person name="Goodwin L."/>
            <person name="Pitluck S."/>
            <person name="Peters L."/>
            <person name="Kyrpides N."/>
            <person name="Mavromatis K."/>
            <person name="Ivanova N."/>
            <person name="Ovchinnikova G."/>
            <person name="Teshima H."/>
            <person name="Detter J.C."/>
            <person name="Tapia R."/>
            <person name="Han C."/>
            <person name="Land M."/>
            <person name="Hauser L."/>
            <person name="Markowitz V."/>
            <person name="Cheng J.-F."/>
            <person name="Hugenholtz P."/>
            <person name="Woyke T."/>
            <person name="Wu D."/>
            <person name="Gronow S."/>
            <person name="Wellnitz S."/>
            <person name="Schneider S."/>
            <person name="Klenk H.-P."/>
            <person name="Eisen J.A."/>
        </authorList>
    </citation>
    <scope>NUCLEOTIDE SEQUENCE [LARGE SCALE GENOMIC DNA]</scope>
    <source>
        <strain evidence="7">ATCC 35185</strain>
        <strain evidence="10">ATCC 35185 / DSM 20758 / VPI D19B-28</strain>
    </source>
</reference>
<dbReference type="PANTHER" id="PTHR44835:SF1">
    <property type="entry name" value="PROTEIN O-GLCNAC TRANSFERASE"/>
    <property type="match status" value="1"/>
</dbReference>
<evidence type="ECO:0000256" key="3">
    <source>
        <dbReference type="ARBA" id="ARBA00022679"/>
    </source>
</evidence>
<comment type="pathway">
    <text evidence="1">Protein modification; protein glycosylation.</text>
</comment>
<sequence length="486" mass="55465">MKDFSKITEELAVLQERTDWAQGTERIGQLLEKHGAELDRGEKSFLYGRLGYFLRFLERAEESAAAYREAVLYAPYLAQQRKLYSDYLLICHYLPHVSDEELAESHFFYQNFFRPKEELQHVRDDHRRHSKIRIGYLSSNFKTHIMSCFMMQLLALADRDRFEVYCYDLGGLSDGAAEQMKSFGNIWRNIALPEAKERARTIAADEIDILFDLGVHTDGGHGLATLGYKAAPVQIAGIGYMSTSGLKAVDYYLSDRFLDPPGKGDAYFSEKLLRLSHSHFCYTPFEEIFKSTIDWQPHERPVFGCFNNSAKISEEMLRLWLTLLRRVPGAKLLLKAWKPEALIEKALSLGYCRGEIEVRPMTLDYVHEYMDMDIALDTFPYTGGGTTCEAIYMGVPVVTLAGTRHGTRFGLSLLENVGLGELVSNTPEEYVEKAAALASDAELLAALHKNLRPMMQRSPVMDGKSYVREIEAMYEDVWQAWLDGRE</sequence>
<reference evidence="8 9" key="1">
    <citation type="submission" date="2009-09" db="EMBL/GenBank/DDBJ databases">
        <authorList>
            <person name="Weinstock G."/>
            <person name="Sodergren E."/>
            <person name="Clifton S."/>
            <person name="Fulton L."/>
            <person name="Fulton B."/>
            <person name="Courtney L."/>
            <person name="Fronick C."/>
            <person name="Harrison M."/>
            <person name="Strong C."/>
            <person name="Farmer C."/>
            <person name="Delahaunty K."/>
            <person name="Markovic C."/>
            <person name="Hall O."/>
            <person name="Minx P."/>
            <person name="Tomlinson C."/>
            <person name="Mitreva M."/>
            <person name="Nelson J."/>
            <person name="Hou S."/>
            <person name="Wollam A."/>
            <person name="Pepin K.H."/>
            <person name="Johnson M."/>
            <person name="Bhonagiri V."/>
            <person name="Nash W.E."/>
            <person name="Warren W."/>
            <person name="Chinwalla A."/>
            <person name="Mardis E.R."/>
            <person name="Wilson R.K."/>
        </authorList>
    </citation>
    <scope>NUCLEOTIDE SEQUENCE [LARGE SCALE GENOMIC DNA]</scope>
    <source>
        <strain evidence="8">ATCC 35185</strain>
        <strain evidence="9">ATCC 35185 / DSM 20758 / VPI D19B-28</strain>
    </source>
</reference>
<evidence type="ECO:0000256" key="4">
    <source>
        <dbReference type="ARBA" id="ARBA00022737"/>
    </source>
</evidence>
<dbReference type="OrthoDB" id="1660777at2"/>
<dbReference type="AlphaFoldDB" id="C9LY10"/>
<evidence type="ECO:0000256" key="1">
    <source>
        <dbReference type="ARBA" id="ARBA00004922"/>
    </source>
</evidence>
<dbReference type="InterPro" id="IPR051939">
    <property type="entry name" value="Glycosyltr_41/O-GlcNAc_trsf"/>
</dbReference>
<evidence type="ECO:0000313" key="8">
    <source>
        <dbReference type="EMBL" id="EEX76204.1"/>
    </source>
</evidence>
<dbReference type="Gene3D" id="3.40.50.2000">
    <property type="entry name" value="Glycogen Phosphorylase B"/>
    <property type="match status" value="1"/>
</dbReference>
<keyword evidence="2" id="KW-0328">Glycosyltransferase</keyword>
<dbReference type="GO" id="GO:0016757">
    <property type="term" value="F:glycosyltransferase activity"/>
    <property type="evidence" value="ECO:0007669"/>
    <property type="project" value="UniProtKB-KW"/>
</dbReference>
<evidence type="ECO:0000259" key="6">
    <source>
        <dbReference type="Pfam" id="PF13844"/>
    </source>
</evidence>
<organism evidence="8 9">
    <name type="scientific">Selenomonas sputigena (strain ATCC 35185 / DSM 20758 / CCUG 44933 / VPI D19B-28)</name>
    <dbReference type="NCBI Taxonomy" id="546271"/>
    <lineage>
        <taxon>Bacteria</taxon>
        <taxon>Bacillati</taxon>
        <taxon>Bacillota</taxon>
        <taxon>Negativicutes</taxon>
        <taxon>Selenomonadales</taxon>
        <taxon>Selenomonadaceae</taxon>
        <taxon>Selenomonas</taxon>
    </lineage>
</organism>
<accession>C9LY10</accession>
<feature type="domain" description="O-GlcNAc transferase C-terminal" evidence="6">
    <location>
        <begin position="297"/>
        <end position="469"/>
    </location>
</feature>
<feature type="domain" description="O-GlcNAc transferase C-terminal" evidence="6">
    <location>
        <begin position="116"/>
        <end position="281"/>
    </location>
</feature>
<evidence type="ECO:0000256" key="5">
    <source>
        <dbReference type="ARBA" id="ARBA00022803"/>
    </source>
</evidence>
<dbReference type="SUPFAM" id="SSF53756">
    <property type="entry name" value="UDP-Glycosyltransferase/glycogen phosphorylase"/>
    <property type="match status" value="1"/>
</dbReference>
<evidence type="ECO:0000313" key="9">
    <source>
        <dbReference type="Proteomes" id="UP000003505"/>
    </source>
</evidence>
<proteinExistence type="predicted"/>
<keyword evidence="4" id="KW-0677">Repeat</keyword>
<evidence type="ECO:0000256" key="2">
    <source>
        <dbReference type="ARBA" id="ARBA00022676"/>
    </source>
</evidence>
<evidence type="ECO:0000313" key="7">
    <source>
        <dbReference type="EMBL" id="AEB99306.1"/>
    </source>
</evidence>
<keyword evidence="3" id="KW-0808">Transferase</keyword>
<dbReference type="Pfam" id="PF13844">
    <property type="entry name" value="Glyco_transf_41"/>
    <property type="match status" value="2"/>
</dbReference>
<keyword evidence="5" id="KW-0802">TPR repeat</keyword>
<dbReference type="Gene3D" id="3.40.50.11380">
    <property type="match status" value="1"/>
</dbReference>
<dbReference type="HOGENOM" id="CLU_001721_4_1_9"/>
<dbReference type="RefSeq" id="WP_006193733.1">
    <property type="nucleotide sequence ID" value="NC_015437.1"/>
</dbReference>
<dbReference type="Proteomes" id="UP000011124">
    <property type="component" value="Chromosome"/>
</dbReference>
<dbReference type="EMBL" id="ACKP02000050">
    <property type="protein sequence ID" value="EEX76204.1"/>
    <property type="molecule type" value="Genomic_DNA"/>
</dbReference>